<proteinExistence type="predicted"/>
<keyword evidence="4" id="KW-1185">Reference proteome</keyword>
<dbReference type="PANTHER" id="PTHR43377">
    <property type="entry name" value="BILIVERDIN REDUCTASE A"/>
    <property type="match status" value="1"/>
</dbReference>
<dbReference type="InterPro" id="IPR036291">
    <property type="entry name" value="NAD(P)-bd_dom_sf"/>
</dbReference>
<evidence type="ECO:0000259" key="1">
    <source>
        <dbReference type="Pfam" id="PF01408"/>
    </source>
</evidence>
<dbReference type="PANTHER" id="PTHR43377:SF1">
    <property type="entry name" value="BILIVERDIN REDUCTASE A"/>
    <property type="match status" value="1"/>
</dbReference>
<dbReference type="Gene3D" id="3.40.50.720">
    <property type="entry name" value="NAD(P)-binding Rossmann-like Domain"/>
    <property type="match status" value="1"/>
</dbReference>
<dbReference type="Proteomes" id="UP001596378">
    <property type="component" value="Unassembled WGS sequence"/>
</dbReference>
<comment type="caution">
    <text evidence="3">The sequence shown here is derived from an EMBL/GenBank/DDBJ whole genome shotgun (WGS) entry which is preliminary data.</text>
</comment>
<evidence type="ECO:0000259" key="2">
    <source>
        <dbReference type="Pfam" id="PF22725"/>
    </source>
</evidence>
<dbReference type="InterPro" id="IPR000683">
    <property type="entry name" value="Gfo/Idh/MocA-like_OxRdtase_N"/>
</dbReference>
<evidence type="ECO:0000313" key="4">
    <source>
        <dbReference type="Proteomes" id="UP001596378"/>
    </source>
</evidence>
<name>A0ABW2F7U4_9BACL</name>
<dbReference type="Pfam" id="PF22725">
    <property type="entry name" value="GFO_IDH_MocA_C3"/>
    <property type="match status" value="1"/>
</dbReference>
<sequence length="333" mass="37450">MSQNQRSSKGRPYRIGLVGAGNVSRMHLEGMSRHPDKVDIHAVFDLNEQNLAEKSEKYGIKHTFSSFDEFIRRSDVDAVVVCTPSHVRETVLYPLLDAGLPIFCEKPISEDYGTAHAIAEYAARRGVPIAVNQNFRRYFTFSLAKELLDRGALTQPIQLMQTVTGSRRSEGWRSERERFVMSVMSNHWFDGYRYMLGDEPESVYCEGIKSKNGQDRAVSVVLRFGKGTVVSLNESFISWHDTQSALLDCANGGLVLGYKQLEHIGALGERTLHDNPFDKPAATFHLLYDLLESAAEGRRPETAIEDNLKSIRVMEAAYRSLNTNTAVKVEDIV</sequence>
<reference evidence="4" key="1">
    <citation type="journal article" date="2019" name="Int. J. Syst. Evol. Microbiol.">
        <title>The Global Catalogue of Microorganisms (GCM) 10K type strain sequencing project: providing services to taxonomists for standard genome sequencing and annotation.</title>
        <authorList>
            <consortium name="The Broad Institute Genomics Platform"/>
            <consortium name="The Broad Institute Genome Sequencing Center for Infectious Disease"/>
            <person name="Wu L."/>
            <person name="Ma J."/>
        </authorList>
    </citation>
    <scope>NUCLEOTIDE SEQUENCE [LARGE SCALE GENOMIC DNA]</scope>
    <source>
        <strain evidence="4">KCTC 12907</strain>
    </source>
</reference>
<protein>
    <submittedName>
        <fullName evidence="3">Gfo/Idh/MocA family protein</fullName>
    </submittedName>
</protein>
<dbReference type="SUPFAM" id="SSF51735">
    <property type="entry name" value="NAD(P)-binding Rossmann-fold domains"/>
    <property type="match status" value="1"/>
</dbReference>
<dbReference type="SUPFAM" id="SSF55347">
    <property type="entry name" value="Glyceraldehyde-3-phosphate dehydrogenase-like, C-terminal domain"/>
    <property type="match status" value="1"/>
</dbReference>
<dbReference type="Gene3D" id="3.30.360.10">
    <property type="entry name" value="Dihydrodipicolinate Reductase, domain 2"/>
    <property type="match status" value="1"/>
</dbReference>
<dbReference type="InterPro" id="IPR055170">
    <property type="entry name" value="GFO_IDH_MocA-like_dom"/>
</dbReference>
<dbReference type="RefSeq" id="WP_378050043.1">
    <property type="nucleotide sequence ID" value="NZ_JBHMDN010000023.1"/>
</dbReference>
<accession>A0ABW2F7U4</accession>
<dbReference type="Pfam" id="PF01408">
    <property type="entry name" value="GFO_IDH_MocA"/>
    <property type="match status" value="1"/>
</dbReference>
<gene>
    <name evidence="3" type="ORF">ACFQMJ_07965</name>
</gene>
<dbReference type="EMBL" id="JBHTAI010000004">
    <property type="protein sequence ID" value="MFC7148456.1"/>
    <property type="molecule type" value="Genomic_DNA"/>
</dbReference>
<organism evidence="3 4">
    <name type="scientific">Cohnella cellulosilytica</name>
    <dbReference type="NCBI Taxonomy" id="986710"/>
    <lineage>
        <taxon>Bacteria</taxon>
        <taxon>Bacillati</taxon>
        <taxon>Bacillota</taxon>
        <taxon>Bacilli</taxon>
        <taxon>Bacillales</taxon>
        <taxon>Paenibacillaceae</taxon>
        <taxon>Cohnella</taxon>
    </lineage>
</organism>
<evidence type="ECO:0000313" key="3">
    <source>
        <dbReference type="EMBL" id="MFC7148456.1"/>
    </source>
</evidence>
<feature type="domain" description="GFO/IDH/MocA-like oxidoreductase" evidence="2">
    <location>
        <begin position="143"/>
        <end position="253"/>
    </location>
</feature>
<feature type="domain" description="Gfo/Idh/MocA-like oxidoreductase N-terminal" evidence="1">
    <location>
        <begin position="14"/>
        <end position="132"/>
    </location>
</feature>
<dbReference type="InterPro" id="IPR051450">
    <property type="entry name" value="Gfo/Idh/MocA_Oxidoreductases"/>
</dbReference>